<evidence type="ECO:0000256" key="3">
    <source>
        <dbReference type="ARBA" id="ARBA00023242"/>
    </source>
</evidence>
<feature type="compositionally biased region" description="Basic residues" evidence="4">
    <location>
        <begin position="717"/>
        <end position="731"/>
    </location>
</feature>
<dbReference type="Pfam" id="PF05225">
    <property type="entry name" value="HTH_psq"/>
    <property type="match status" value="1"/>
</dbReference>
<evidence type="ECO:0000313" key="6">
    <source>
        <dbReference type="EMBL" id="KAL3407481.1"/>
    </source>
</evidence>
<feature type="region of interest" description="Disordered" evidence="4">
    <location>
        <begin position="680"/>
        <end position="740"/>
    </location>
</feature>
<keyword evidence="3" id="KW-0539">Nucleus</keyword>
<keyword evidence="7" id="KW-1185">Reference proteome</keyword>
<dbReference type="InterPro" id="IPR006600">
    <property type="entry name" value="HTH_CenpB_DNA-bd_dom"/>
</dbReference>
<organism evidence="6 7">
    <name type="scientific">Trichogramma kaykai</name>
    <dbReference type="NCBI Taxonomy" id="54128"/>
    <lineage>
        <taxon>Eukaryota</taxon>
        <taxon>Metazoa</taxon>
        <taxon>Ecdysozoa</taxon>
        <taxon>Arthropoda</taxon>
        <taxon>Hexapoda</taxon>
        <taxon>Insecta</taxon>
        <taxon>Pterygota</taxon>
        <taxon>Neoptera</taxon>
        <taxon>Endopterygota</taxon>
        <taxon>Hymenoptera</taxon>
        <taxon>Apocrita</taxon>
        <taxon>Proctotrupomorpha</taxon>
        <taxon>Chalcidoidea</taxon>
        <taxon>Trichogrammatidae</taxon>
        <taxon>Trichogramma</taxon>
    </lineage>
</organism>
<comment type="caution">
    <text evidence="6">The sequence shown here is derived from an EMBL/GenBank/DDBJ whole genome shotgun (WGS) entry which is preliminary data.</text>
</comment>
<evidence type="ECO:0000256" key="2">
    <source>
        <dbReference type="ARBA" id="ARBA00023125"/>
    </source>
</evidence>
<evidence type="ECO:0000259" key="5">
    <source>
        <dbReference type="PROSITE" id="PS51253"/>
    </source>
</evidence>
<name>A0ABD2XPU7_9HYME</name>
<dbReference type="InterPro" id="IPR009057">
    <property type="entry name" value="Homeodomain-like_sf"/>
</dbReference>
<protein>
    <recommendedName>
        <fullName evidence="5">HTH CENPB-type domain-containing protein</fullName>
    </recommendedName>
</protein>
<dbReference type="InterPro" id="IPR050863">
    <property type="entry name" value="CenT-Element_Derived"/>
</dbReference>
<evidence type="ECO:0000313" key="7">
    <source>
        <dbReference type="Proteomes" id="UP001627154"/>
    </source>
</evidence>
<dbReference type="Gene3D" id="3.30.420.10">
    <property type="entry name" value="Ribonuclease H-like superfamily/Ribonuclease H"/>
    <property type="match status" value="1"/>
</dbReference>
<dbReference type="PANTHER" id="PTHR19303">
    <property type="entry name" value="TRANSPOSON"/>
    <property type="match status" value="1"/>
</dbReference>
<dbReference type="InterPro" id="IPR004875">
    <property type="entry name" value="DDE_SF_endonuclease_dom"/>
</dbReference>
<accession>A0ABD2XPU7</accession>
<keyword evidence="2" id="KW-0238">DNA-binding</keyword>
<feature type="domain" description="HTH CENPB-type" evidence="5">
    <location>
        <begin position="54"/>
        <end position="129"/>
    </location>
</feature>
<dbReference type="PROSITE" id="PS51253">
    <property type="entry name" value="HTH_CENPB"/>
    <property type="match status" value="1"/>
</dbReference>
<dbReference type="AlphaFoldDB" id="A0ABD2XPU7"/>
<dbReference type="PANTHER" id="PTHR19303:SF74">
    <property type="entry name" value="POGO TRANSPOSABLE ELEMENT WITH KRAB DOMAIN"/>
    <property type="match status" value="1"/>
</dbReference>
<dbReference type="EMBL" id="JBJJXI010000007">
    <property type="protein sequence ID" value="KAL3407481.1"/>
    <property type="molecule type" value="Genomic_DNA"/>
</dbReference>
<dbReference type="GO" id="GO:0005634">
    <property type="term" value="C:nucleus"/>
    <property type="evidence" value="ECO:0007669"/>
    <property type="project" value="UniProtKB-SubCell"/>
</dbReference>
<dbReference type="Proteomes" id="UP001627154">
    <property type="component" value="Unassembled WGS sequence"/>
</dbReference>
<gene>
    <name evidence="6" type="ORF">TKK_000458</name>
</gene>
<dbReference type="Pfam" id="PF03184">
    <property type="entry name" value="DDE_1"/>
    <property type="match status" value="1"/>
</dbReference>
<sequence length="740" mass="84474">MSAVRQKRVLYSKDVMERAVQEVKRGMPINAASIKYNLPRSTIHSKYNNIYCGDKPGAKTKLTTDEEATLVDWILHMCDVGYPVTKDHLINSVALLVKHKPRPHNFKGGRPGIKWYNGFLDRHRELSKRVSENLTLSRAQVTETSIRNWFTEVDSFIIKNNLTNISGSRVFNTDETALNFNPDGGPVLARKGSKNVYKVVGNNEKANLTTLVTANAAGQLAPTMIVYKYKRVPMEIYQKLPEDNFCVAGSDTGWMTAELFYEYIANIFLPWLKEKKIELPVIMYLDRHVSHLTEPLSKFCNDNLIYLIGLPPNTTHFMQPMDVSMFGPLKAHWRKQVNIYRMAKTKLSVEKEDFAQELEKTFKTMDLVQISANGFRACGLYPLDANAVNYTEILTNKKKKEDTYVPISETSTDSQWAGTLKNIENFLEPEKLDIFKKSAALDKYVGSLEDTSLYYMWKNFYKATNSLKINNDDSTINDSILIPHSIPTTNTIDVNEQKHLSSTGDSLEIIAELDIVEENSGSYVVESTHSNAMQLNHPLIFQNVENSDSTSTKSFNSMEMKNTDVQETSVINSSGIHSDNAVDYSNLVNEENNNVTKHPLEQARVLKNISNTSPSKTIEQLFAHHVFWPEIKKPSGTIKSKPKVRMPAVLSSKEGVEYFEKQREKKENIEAEKILKRKQREDAATLRKEMENSKRIAIEQKKVMQKAKKQETEQQKLTKKAATKRRKKTQKNQKSEEKNE</sequence>
<proteinExistence type="predicted"/>
<reference evidence="6 7" key="1">
    <citation type="journal article" date="2024" name="bioRxiv">
        <title>A reference genome for Trichogramma kaykai: A tiny desert-dwelling parasitoid wasp with competing sex-ratio distorters.</title>
        <authorList>
            <person name="Culotta J."/>
            <person name="Lindsey A.R."/>
        </authorList>
    </citation>
    <scope>NUCLEOTIDE SEQUENCE [LARGE SCALE GENOMIC DNA]</scope>
    <source>
        <strain evidence="6 7">KSX58</strain>
    </source>
</reference>
<evidence type="ECO:0000256" key="1">
    <source>
        <dbReference type="ARBA" id="ARBA00004123"/>
    </source>
</evidence>
<dbReference type="GO" id="GO:0003677">
    <property type="term" value="F:DNA binding"/>
    <property type="evidence" value="ECO:0007669"/>
    <property type="project" value="UniProtKB-KW"/>
</dbReference>
<dbReference type="SUPFAM" id="SSF46689">
    <property type="entry name" value="Homeodomain-like"/>
    <property type="match status" value="1"/>
</dbReference>
<dbReference type="InterPro" id="IPR036397">
    <property type="entry name" value="RNaseH_sf"/>
</dbReference>
<dbReference type="Gene3D" id="1.10.10.60">
    <property type="entry name" value="Homeodomain-like"/>
    <property type="match status" value="1"/>
</dbReference>
<dbReference type="InterPro" id="IPR007889">
    <property type="entry name" value="HTH_Psq"/>
</dbReference>
<feature type="compositionally biased region" description="Basic and acidic residues" evidence="4">
    <location>
        <begin position="680"/>
        <end position="716"/>
    </location>
</feature>
<comment type="subcellular location">
    <subcellularLocation>
        <location evidence="1">Nucleus</location>
    </subcellularLocation>
</comment>
<evidence type="ECO:0000256" key="4">
    <source>
        <dbReference type="SAM" id="MobiDB-lite"/>
    </source>
</evidence>